<reference evidence="2 3" key="1">
    <citation type="submission" date="2018-08" db="EMBL/GenBank/DDBJ databases">
        <title>Recombination of ecologically and evolutionarily significant loci maintains genetic cohesion in the Pseudomonas syringae species complex.</title>
        <authorList>
            <person name="Dillon M."/>
            <person name="Thakur S."/>
            <person name="Almeida R.N.D."/>
            <person name="Weir B.S."/>
            <person name="Guttman D.S."/>
        </authorList>
    </citation>
    <scope>NUCLEOTIDE SEQUENCE [LARGE SCALE GENOMIC DNA]</scope>
    <source>
        <strain evidence="2 3">19322</strain>
    </source>
</reference>
<evidence type="ECO:0000313" key="3">
    <source>
        <dbReference type="Proteomes" id="UP000277952"/>
    </source>
</evidence>
<keyword evidence="1" id="KW-0472">Membrane</keyword>
<protein>
    <submittedName>
        <fullName evidence="2">Uncharacterized protein</fullName>
    </submittedName>
</protein>
<name>A0A3M2WTH9_PSEA0</name>
<proteinExistence type="predicted"/>
<dbReference type="AlphaFoldDB" id="A0A3M2WTH9"/>
<keyword evidence="1" id="KW-1133">Transmembrane helix</keyword>
<feature type="transmembrane region" description="Helical" evidence="1">
    <location>
        <begin position="34"/>
        <end position="53"/>
    </location>
</feature>
<evidence type="ECO:0000313" key="2">
    <source>
        <dbReference type="EMBL" id="RML54038.1"/>
    </source>
</evidence>
<organism evidence="2 3">
    <name type="scientific">Pseudomonas amygdali pv. morsprunorum</name>
    <dbReference type="NCBI Taxonomy" id="129138"/>
    <lineage>
        <taxon>Bacteria</taxon>
        <taxon>Pseudomonadati</taxon>
        <taxon>Pseudomonadota</taxon>
        <taxon>Gammaproteobacteria</taxon>
        <taxon>Pseudomonadales</taxon>
        <taxon>Pseudomonadaceae</taxon>
        <taxon>Pseudomonas</taxon>
        <taxon>Pseudomonas amygdali</taxon>
    </lineage>
</organism>
<gene>
    <name evidence="2" type="ORF">ALQ94_02208</name>
</gene>
<accession>A0A3M2WTH9</accession>
<sequence length="57" mass="6525">MSMSHDQVIKQMREDLEQLGNEVRSTQAHETRNILVSAASGAIFALVVSWFAFKIWF</sequence>
<dbReference type="Proteomes" id="UP000277952">
    <property type="component" value="Unassembled WGS sequence"/>
</dbReference>
<keyword evidence="1" id="KW-0812">Transmembrane</keyword>
<dbReference type="EMBL" id="RBNS01000142">
    <property type="protein sequence ID" value="RML54038.1"/>
    <property type="molecule type" value="Genomic_DNA"/>
</dbReference>
<evidence type="ECO:0000256" key="1">
    <source>
        <dbReference type="SAM" id="Phobius"/>
    </source>
</evidence>
<comment type="caution">
    <text evidence="2">The sequence shown here is derived from an EMBL/GenBank/DDBJ whole genome shotgun (WGS) entry which is preliminary data.</text>
</comment>